<dbReference type="InterPro" id="IPR000629">
    <property type="entry name" value="RNA-helicase_DEAD-box_CS"/>
</dbReference>
<evidence type="ECO:0000256" key="8">
    <source>
        <dbReference type="SAM" id="MobiDB-lite"/>
    </source>
</evidence>
<dbReference type="PANTHER" id="PTHR47959:SF1">
    <property type="entry name" value="ATP-DEPENDENT RNA HELICASE DBPA"/>
    <property type="match status" value="1"/>
</dbReference>
<dbReference type="PROSITE" id="PS51195">
    <property type="entry name" value="Q_MOTIF"/>
    <property type="match status" value="1"/>
</dbReference>
<keyword evidence="5 7" id="KW-0067">ATP-binding</keyword>
<dbReference type="SMART" id="SM00487">
    <property type="entry name" value="DEXDc"/>
    <property type="match status" value="1"/>
</dbReference>
<dbReference type="GO" id="GO:0016787">
    <property type="term" value="F:hydrolase activity"/>
    <property type="evidence" value="ECO:0007669"/>
    <property type="project" value="UniProtKB-KW"/>
</dbReference>
<dbReference type="InterPro" id="IPR014001">
    <property type="entry name" value="Helicase_ATP-bd"/>
</dbReference>
<dbReference type="OrthoDB" id="434041at2759"/>
<evidence type="ECO:0000256" key="6">
    <source>
        <dbReference type="PROSITE-ProRule" id="PRU00552"/>
    </source>
</evidence>
<evidence type="ECO:0000259" key="11">
    <source>
        <dbReference type="PROSITE" id="PS51195"/>
    </source>
</evidence>
<dbReference type="Gene3D" id="3.40.50.300">
    <property type="entry name" value="P-loop containing nucleotide triphosphate hydrolases"/>
    <property type="match status" value="2"/>
</dbReference>
<feature type="compositionally biased region" description="Basic and acidic residues" evidence="8">
    <location>
        <begin position="514"/>
        <end position="532"/>
    </location>
</feature>
<evidence type="ECO:0000256" key="3">
    <source>
        <dbReference type="ARBA" id="ARBA00022801"/>
    </source>
</evidence>
<dbReference type="EMBL" id="OU895879">
    <property type="protein sequence ID" value="CAG9807129.1"/>
    <property type="molecule type" value="Genomic_DNA"/>
</dbReference>
<feature type="domain" description="DEAD-box RNA helicase Q" evidence="11">
    <location>
        <begin position="20"/>
        <end position="48"/>
    </location>
</feature>
<feature type="region of interest" description="Disordered" evidence="8">
    <location>
        <begin position="580"/>
        <end position="662"/>
    </location>
</feature>
<dbReference type="GO" id="GO:0005829">
    <property type="term" value="C:cytosol"/>
    <property type="evidence" value="ECO:0007669"/>
    <property type="project" value="TreeGrafter"/>
</dbReference>
<reference evidence="12" key="2">
    <citation type="submission" date="2022-10" db="EMBL/GenBank/DDBJ databases">
        <authorList>
            <consortium name="ENA_rothamsted_submissions"/>
            <consortium name="culmorum"/>
            <person name="King R."/>
        </authorList>
    </citation>
    <scope>NUCLEOTIDE SEQUENCE</scope>
</reference>
<evidence type="ECO:0000259" key="10">
    <source>
        <dbReference type="PROSITE" id="PS51194"/>
    </source>
</evidence>
<organism evidence="12 13">
    <name type="scientific">Chironomus riparius</name>
    <dbReference type="NCBI Taxonomy" id="315576"/>
    <lineage>
        <taxon>Eukaryota</taxon>
        <taxon>Metazoa</taxon>
        <taxon>Ecdysozoa</taxon>
        <taxon>Arthropoda</taxon>
        <taxon>Hexapoda</taxon>
        <taxon>Insecta</taxon>
        <taxon>Pterygota</taxon>
        <taxon>Neoptera</taxon>
        <taxon>Endopterygota</taxon>
        <taxon>Diptera</taxon>
        <taxon>Nematocera</taxon>
        <taxon>Chironomoidea</taxon>
        <taxon>Chironomidae</taxon>
        <taxon>Chironominae</taxon>
        <taxon>Chironomus</taxon>
    </lineage>
</organism>
<dbReference type="GO" id="GO:0003724">
    <property type="term" value="F:RNA helicase activity"/>
    <property type="evidence" value="ECO:0007669"/>
    <property type="project" value="UniProtKB-EC"/>
</dbReference>
<dbReference type="InterPro" id="IPR014014">
    <property type="entry name" value="RNA_helicase_DEAD_Q_motif"/>
</dbReference>
<dbReference type="InterPro" id="IPR011545">
    <property type="entry name" value="DEAD/DEAH_box_helicase_dom"/>
</dbReference>
<dbReference type="GO" id="GO:0003676">
    <property type="term" value="F:nucleic acid binding"/>
    <property type="evidence" value="ECO:0007669"/>
    <property type="project" value="InterPro"/>
</dbReference>
<reference evidence="12" key="1">
    <citation type="submission" date="2022-01" db="EMBL/GenBank/DDBJ databases">
        <authorList>
            <person name="King R."/>
        </authorList>
    </citation>
    <scope>NUCLEOTIDE SEQUENCE</scope>
</reference>
<evidence type="ECO:0000313" key="12">
    <source>
        <dbReference type="EMBL" id="CAG9807129.1"/>
    </source>
</evidence>
<accession>A0A9N9S1Z2</accession>
<dbReference type="PROSITE" id="PS00039">
    <property type="entry name" value="DEAD_ATP_HELICASE"/>
    <property type="match status" value="1"/>
</dbReference>
<evidence type="ECO:0000256" key="2">
    <source>
        <dbReference type="ARBA" id="ARBA00022741"/>
    </source>
</evidence>
<feature type="domain" description="Helicase ATP-binding" evidence="9">
    <location>
        <begin position="51"/>
        <end position="223"/>
    </location>
</feature>
<sequence length="714" mass="82323">MENEKEVKVHTADVIVAENYQFTKFLLSEKLLKALNEMNYFKPSPIQLKIIPLARSRLDMIIQSKSGTGKTLSFSICLLETYDEDLKFPQALIIVPTREIAVQITNTLNGLGKYMKYFKACEFIGGTDLKNDRKKIQTAKIVVGTPGRVLHLIKNEIFNVSNIKAIVFDEADKLFEQGHLGKDVQTIFKMLNHKNLQIIAATATVTKQFENQIKKHMKNPLRISPKQEAPILLGIKQFALELPEENDNIKLMRHKLVELEKIFTKITFKQCLLFTDSQYKTESYGNYLNKLGWKNEIINGSQEQSQRLKVLNKLAKFKCRILITTDLMARGIDIENINLVINLDLPYDCFTYLHRIGRAGRFGTHGIAITILNGEKDGTKFKKMLGDIGSHDSMVYKFPDDSMTFNFWDFNDQEQVKKLSKIDAIPGSQNGYENDSIVDENLMLLEITRKLVDQKPDEGSNNFDTDALLKEYESSCMKTNEDTDTKNLLDDYEKSTGNTTNGYSSDYDTNTVKEISRNNKLTSERNNKKMETSNRSSNSNIDELLKEYELLSQSNGNANNNEVQNEYKYPEIVVNGCKDTQDVKTSPEKVTKNTIAPSKSPKDKRCIIFVRNPEDDEDQHSMESDTTETENNETDSESVDTESESEKEVDDEESQDDEDPQENYREFAQLHQDDDEYQVYNNYVMDNYLQWRRTFYFQMANIQNFVNHNREDFV</sequence>
<feature type="domain" description="Helicase C-terminal" evidence="10">
    <location>
        <begin position="258"/>
        <end position="404"/>
    </location>
</feature>
<evidence type="ECO:0000256" key="5">
    <source>
        <dbReference type="ARBA" id="ARBA00022840"/>
    </source>
</evidence>
<dbReference type="SMART" id="SM00490">
    <property type="entry name" value="HELICc"/>
    <property type="match status" value="1"/>
</dbReference>
<dbReference type="InterPro" id="IPR050079">
    <property type="entry name" value="DEAD_box_RNA_helicase"/>
</dbReference>
<dbReference type="AlphaFoldDB" id="A0A9N9S1Z2"/>
<dbReference type="PANTHER" id="PTHR47959">
    <property type="entry name" value="ATP-DEPENDENT RNA HELICASE RHLE-RELATED"/>
    <property type="match status" value="1"/>
</dbReference>
<feature type="compositionally biased region" description="Basic and acidic residues" evidence="8">
    <location>
        <begin position="580"/>
        <end position="591"/>
    </location>
</feature>
<dbReference type="GO" id="GO:0010468">
    <property type="term" value="P:regulation of gene expression"/>
    <property type="evidence" value="ECO:0007669"/>
    <property type="project" value="UniProtKB-ARBA"/>
</dbReference>
<dbReference type="PROSITE" id="PS51192">
    <property type="entry name" value="HELICASE_ATP_BIND_1"/>
    <property type="match status" value="1"/>
</dbReference>
<dbReference type="InterPro" id="IPR001650">
    <property type="entry name" value="Helicase_C-like"/>
</dbReference>
<dbReference type="InterPro" id="IPR027417">
    <property type="entry name" value="P-loop_NTPase"/>
</dbReference>
<evidence type="ECO:0000256" key="1">
    <source>
        <dbReference type="ARBA" id="ARBA00012552"/>
    </source>
</evidence>
<proteinExistence type="inferred from homology"/>
<evidence type="ECO:0000313" key="13">
    <source>
        <dbReference type="Proteomes" id="UP001153620"/>
    </source>
</evidence>
<dbReference type="CDD" id="cd18787">
    <property type="entry name" value="SF2_C_DEAD"/>
    <property type="match status" value="1"/>
</dbReference>
<keyword evidence="13" id="KW-1185">Reference proteome</keyword>
<name>A0A9N9S1Z2_9DIPT</name>
<feature type="short sequence motif" description="Q motif" evidence="6">
    <location>
        <begin position="20"/>
        <end position="48"/>
    </location>
</feature>
<evidence type="ECO:0000256" key="4">
    <source>
        <dbReference type="ARBA" id="ARBA00022806"/>
    </source>
</evidence>
<dbReference type="Proteomes" id="UP001153620">
    <property type="component" value="Chromosome 3"/>
</dbReference>
<protein>
    <recommendedName>
        <fullName evidence="1">RNA helicase</fullName>
        <ecNumber evidence="1">3.6.4.13</ecNumber>
    </recommendedName>
</protein>
<keyword evidence="4 7" id="KW-0347">Helicase</keyword>
<gene>
    <name evidence="12" type="ORF">CHIRRI_LOCUS9978</name>
</gene>
<dbReference type="GO" id="GO:0005524">
    <property type="term" value="F:ATP binding"/>
    <property type="evidence" value="ECO:0007669"/>
    <property type="project" value="UniProtKB-KW"/>
</dbReference>
<dbReference type="Pfam" id="PF00271">
    <property type="entry name" value="Helicase_C"/>
    <property type="match status" value="1"/>
</dbReference>
<evidence type="ECO:0000256" key="7">
    <source>
        <dbReference type="RuleBase" id="RU000492"/>
    </source>
</evidence>
<dbReference type="SUPFAM" id="SSF52540">
    <property type="entry name" value="P-loop containing nucleoside triphosphate hydrolases"/>
    <property type="match status" value="1"/>
</dbReference>
<comment type="similarity">
    <text evidence="7">Belongs to the DEAD box helicase family.</text>
</comment>
<evidence type="ECO:0000259" key="9">
    <source>
        <dbReference type="PROSITE" id="PS51192"/>
    </source>
</evidence>
<dbReference type="PROSITE" id="PS51194">
    <property type="entry name" value="HELICASE_CTER"/>
    <property type="match status" value="1"/>
</dbReference>
<keyword evidence="2 7" id="KW-0547">Nucleotide-binding</keyword>
<dbReference type="Pfam" id="PF00270">
    <property type="entry name" value="DEAD"/>
    <property type="match status" value="1"/>
</dbReference>
<feature type="compositionally biased region" description="Polar residues" evidence="8">
    <location>
        <begin position="495"/>
        <end position="513"/>
    </location>
</feature>
<feature type="compositionally biased region" description="Acidic residues" evidence="8">
    <location>
        <begin position="625"/>
        <end position="661"/>
    </location>
</feature>
<keyword evidence="3 7" id="KW-0378">Hydrolase</keyword>
<feature type="region of interest" description="Disordered" evidence="8">
    <location>
        <begin position="495"/>
        <end position="540"/>
    </location>
</feature>
<dbReference type="EC" id="3.6.4.13" evidence="1"/>